<feature type="domain" description="Histidine kinase" evidence="11">
    <location>
        <begin position="464"/>
        <end position="681"/>
    </location>
</feature>
<evidence type="ECO:0000256" key="10">
    <source>
        <dbReference type="SAM" id="Phobius"/>
    </source>
</evidence>
<keyword evidence="5" id="KW-0547">Nucleotide-binding</keyword>
<keyword evidence="10" id="KW-1133">Transmembrane helix</keyword>
<dbReference type="Gene3D" id="3.30.450.20">
    <property type="entry name" value="PAS domain"/>
    <property type="match status" value="1"/>
</dbReference>
<dbReference type="SUPFAM" id="SSF55874">
    <property type="entry name" value="ATPase domain of HSP90 chaperone/DNA topoisomerase II/histidine kinase"/>
    <property type="match status" value="1"/>
</dbReference>
<dbReference type="GO" id="GO:0000155">
    <property type="term" value="F:phosphorelay sensor kinase activity"/>
    <property type="evidence" value="ECO:0007669"/>
    <property type="project" value="InterPro"/>
</dbReference>
<evidence type="ECO:0000256" key="5">
    <source>
        <dbReference type="ARBA" id="ARBA00022741"/>
    </source>
</evidence>
<keyword evidence="10" id="KW-0812">Transmembrane</keyword>
<dbReference type="Pfam" id="PF08448">
    <property type="entry name" value="PAS_4"/>
    <property type="match status" value="1"/>
</dbReference>
<dbReference type="CDD" id="cd13704">
    <property type="entry name" value="PBP2_HisK"/>
    <property type="match status" value="1"/>
</dbReference>
<dbReference type="InterPro" id="IPR000700">
    <property type="entry name" value="PAS-assoc_C"/>
</dbReference>
<dbReference type="CDD" id="cd00082">
    <property type="entry name" value="HisKA"/>
    <property type="match status" value="1"/>
</dbReference>
<dbReference type="InterPro" id="IPR035965">
    <property type="entry name" value="PAS-like_dom_sf"/>
</dbReference>
<organism evidence="13 14">
    <name type="scientific">Isachenkonia alkalipeptolytica</name>
    <dbReference type="NCBI Taxonomy" id="2565777"/>
    <lineage>
        <taxon>Bacteria</taxon>
        <taxon>Bacillati</taxon>
        <taxon>Bacillota</taxon>
        <taxon>Clostridia</taxon>
        <taxon>Eubacteriales</taxon>
        <taxon>Clostridiaceae</taxon>
        <taxon>Isachenkonia</taxon>
    </lineage>
</organism>
<dbReference type="Pfam" id="PF00512">
    <property type="entry name" value="HisKA"/>
    <property type="match status" value="1"/>
</dbReference>
<proteinExistence type="predicted"/>
<dbReference type="InterPro" id="IPR001638">
    <property type="entry name" value="Solute-binding_3/MltF_N"/>
</dbReference>
<dbReference type="PANTHER" id="PTHR43065:SF10">
    <property type="entry name" value="PEROXIDE STRESS-ACTIVATED HISTIDINE KINASE MAK3"/>
    <property type="match status" value="1"/>
</dbReference>
<dbReference type="InterPro" id="IPR036890">
    <property type="entry name" value="HATPase_C_sf"/>
</dbReference>
<dbReference type="EMBL" id="SUMG01000006">
    <property type="protein sequence ID" value="NBG88172.1"/>
    <property type="molecule type" value="Genomic_DNA"/>
</dbReference>
<keyword evidence="4" id="KW-0808">Transferase</keyword>
<protein>
    <recommendedName>
        <fullName evidence="2">histidine kinase</fullName>
        <ecNumber evidence="2">2.7.13.3</ecNumber>
    </recommendedName>
</protein>
<sequence>MKLKKNSLRGGSATIFFMAIILLIMISSSFVTAEVEAEPEEEPRFIFAFDPHLPPIQYMEDGTAAGYSVEIMDRVAEVEGFEIEYLPMTLSESKSALEREEIDGILGINYSSDRAEDMEFSESFLNSSVAMFVAGEHTGKIENIVDLSGYTVAIQEDTVEYSFLNSFRGIQFNVASNQTYALELLALGRGDVFIGDRVVGQYLINDSERAHNIDMVTGYLLPSEYTIAAQKDDYPLIGRINQGLQTIRNDGSYSEIYNRWFEEDRLLLQRRFDLVMRVLTIGGFLILVVFIGGLLWNKQLKKQVDRKTLDLQKTNRKLEKQINKTKNSNLLRDQILENTPRGVIMLNTEGKILSVNPAGEELANMKGDYTGTLYRNVPLFEDLLKDRFKEVLEEKRVYTGIEKDLKHHRGKWMTVGASTYPLLNFENRAIGLILTLEDITKEKKLRAQLFEKEKARALNRIVAGIAHEIRNPVTSIKTFVELIPGKIENPRFRKEIVNYVPKELDRVNRLIENLIDYAKPKSIHQTLVYPHEVIQSCIVLYEGIIRKKNFNIGMDLEENVSLYVDPNQLKQVMINLILNGIEAMEEGSEEQGIGKGDKPGILIRSYGKENKGIIEVLDEGIGMTAEALEVACDPFYTTKEKGTGLGLALSKQYIEENGGEMIIESIYQKGTTISLIFDQAVDIDGGDQRG</sequence>
<dbReference type="SUPFAM" id="SSF47384">
    <property type="entry name" value="Homodimeric domain of signal transducing histidine kinase"/>
    <property type="match status" value="1"/>
</dbReference>
<evidence type="ECO:0000256" key="9">
    <source>
        <dbReference type="SAM" id="Coils"/>
    </source>
</evidence>
<dbReference type="SMART" id="SM00062">
    <property type="entry name" value="PBPb"/>
    <property type="match status" value="1"/>
</dbReference>
<gene>
    <name evidence="13" type="ORF">ISALK_06620</name>
</gene>
<dbReference type="InterPro" id="IPR004358">
    <property type="entry name" value="Sig_transdc_His_kin-like_C"/>
</dbReference>
<dbReference type="InterPro" id="IPR003661">
    <property type="entry name" value="HisK_dim/P_dom"/>
</dbReference>
<evidence type="ECO:0000256" key="2">
    <source>
        <dbReference type="ARBA" id="ARBA00012438"/>
    </source>
</evidence>
<dbReference type="InterPro" id="IPR003594">
    <property type="entry name" value="HATPase_dom"/>
</dbReference>
<evidence type="ECO:0000313" key="13">
    <source>
        <dbReference type="EMBL" id="NBG88172.1"/>
    </source>
</evidence>
<dbReference type="PROSITE" id="PS50109">
    <property type="entry name" value="HIS_KIN"/>
    <property type="match status" value="1"/>
</dbReference>
<dbReference type="PRINTS" id="PR00344">
    <property type="entry name" value="BCTRLSENSOR"/>
</dbReference>
<evidence type="ECO:0000259" key="11">
    <source>
        <dbReference type="PROSITE" id="PS50109"/>
    </source>
</evidence>
<evidence type="ECO:0000256" key="6">
    <source>
        <dbReference type="ARBA" id="ARBA00022777"/>
    </source>
</evidence>
<evidence type="ECO:0000256" key="7">
    <source>
        <dbReference type="ARBA" id="ARBA00022840"/>
    </source>
</evidence>
<dbReference type="AlphaFoldDB" id="A0AA43XK24"/>
<evidence type="ECO:0000256" key="4">
    <source>
        <dbReference type="ARBA" id="ARBA00022679"/>
    </source>
</evidence>
<evidence type="ECO:0000256" key="3">
    <source>
        <dbReference type="ARBA" id="ARBA00022553"/>
    </source>
</evidence>
<comment type="catalytic activity">
    <reaction evidence="1">
        <text>ATP + protein L-histidine = ADP + protein N-phospho-L-histidine.</text>
        <dbReference type="EC" id="2.7.13.3"/>
    </reaction>
</comment>
<keyword evidence="10" id="KW-0472">Membrane</keyword>
<dbReference type="SMART" id="SM00388">
    <property type="entry name" value="HisKA"/>
    <property type="match status" value="1"/>
</dbReference>
<dbReference type="InterPro" id="IPR013656">
    <property type="entry name" value="PAS_4"/>
</dbReference>
<feature type="transmembrane region" description="Helical" evidence="10">
    <location>
        <begin position="274"/>
        <end position="296"/>
    </location>
</feature>
<dbReference type="SUPFAM" id="SSF55785">
    <property type="entry name" value="PYP-like sensor domain (PAS domain)"/>
    <property type="match status" value="1"/>
</dbReference>
<dbReference type="InterPro" id="IPR036097">
    <property type="entry name" value="HisK_dim/P_sf"/>
</dbReference>
<comment type="caution">
    <text evidence="13">The sequence shown here is derived from an EMBL/GenBank/DDBJ whole genome shotgun (WGS) entry which is preliminary data.</text>
</comment>
<dbReference type="SMART" id="SM00091">
    <property type="entry name" value="PAS"/>
    <property type="match status" value="1"/>
</dbReference>
<keyword evidence="14" id="KW-1185">Reference proteome</keyword>
<dbReference type="SMART" id="SM00387">
    <property type="entry name" value="HATPase_c"/>
    <property type="match status" value="1"/>
</dbReference>
<evidence type="ECO:0000256" key="1">
    <source>
        <dbReference type="ARBA" id="ARBA00000085"/>
    </source>
</evidence>
<dbReference type="Gene3D" id="3.30.565.10">
    <property type="entry name" value="Histidine kinase-like ATPase, C-terminal domain"/>
    <property type="match status" value="1"/>
</dbReference>
<dbReference type="Proteomes" id="UP000449710">
    <property type="component" value="Unassembled WGS sequence"/>
</dbReference>
<evidence type="ECO:0000259" key="12">
    <source>
        <dbReference type="PROSITE" id="PS50113"/>
    </source>
</evidence>
<name>A0AA43XK24_9CLOT</name>
<dbReference type="EC" id="2.7.13.3" evidence="2"/>
<dbReference type="Gene3D" id="3.40.190.10">
    <property type="entry name" value="Periplasmic binding protein-like II"/>
    <property type="match status" value="2"/>
</dbReference>
<evidence type="ECO:0000256" key="8">
    <source>
        <dbReference type="ARBA" id="ARBA00023012"/>
    </source>
</evidence>
<keyword evidence="3" id="KW-0597">Phosphoprotein</keyword>
<dbReference type="InterPro" id="IPR000014">
    <property type="entry name" value="PAS"/>
</dbReference>
<keyword evidence="6" id="KW-0418">Kinase</keyword>
<feature type="coiled-coil region" evidence="9">
    <location>
        <begin position="297"/>
        <end position="328"/>
    </location>
</feature>
<feature type="domain" description="PAC" evidence="12">
    <location>
        <begin position="399"/>
        <end position="451"/>
    </location>
</feature>
<dbReference type="Gene3D" id="1.10.287.130">
    <property type="match status" value="1"/>
</dbReference>
<evidence type="ECO:0000313" key="14">
    <source>
        <dbReference type="Proteomes" id="UP000449710"/>
    </source>
</evidence>
<dbReference type="PROSITE" id="PS50113">
    <property type="entry name" value="PAC"/>
    <property type="match status" value="1"/>
</dbReference>
<dbReference type="SUPFAM" id="SSF53850">
    <property type="entry name" value="Periplasmic binding protein-like II"/>
    <property type="match status" value="1"/>
</dbReference>
<accession>A0AA43XK24</accession>
<keyword evidence="8" id="KW-0902">Two-component regulatory system</keyword>
<dbReference type="Pfam" id="PF00497">
    <property type="entry name" value="SBP_bac_3"/>
    <property type="match status" value="1"/>
</dbReference>
<dbReference type="GO" id="GO:0005524">
    <property type="term" value="F:ATP binding"/>
    <property type="evidence" value="ECO:0007669"/>
    <property type="project" value="UniProtKB-KW"/>
</dbReference>
<dbReference type="NCBIfam" id="TIGR00229">
    <property type="entry name" value="sensory_box"/>
    <property type="match status" value="1"/>
</dbReference>
<dbReference type="RefSeq" id="WP_160720435.1">
    <property type="nucleotide sequence ID" value="NZ_SUMG01000006.1"/>
</dbReference>
<keyword evidence="7" id="KW-0067">ATP-binding</keyword>
<dbReference type="CDD" id="cd00130">
    <property type="entry name" value="PAS"/>
    <property type="match status" value="1"/>
</dbReference>
<keyword evidence="9" id="KW-0175">Coiled coil</keyword>
<dbReference type="Pfam" id="PF02518">
    <property type="entry name" value="HATPase_c"/>
    <property type="match status" value="1"/>
</dbReference>
<reference evidence="13 14" key="1">
    <citation type="submission" date="2019-04" db="EMBL/GenBank/DDBJ databases">
        <title>Isachenkonia alkalipeptolytica gen. nov. sp. nov. a new anaerobic, alkiliphilic organothrophic bacterium capable to reduce synthesized ferrihydrite isolated from a soda lake.</title>
        <authorList>
            <person name="Toshchakov S.V."/>
            <person name="Zavarzina D.G."/>
            <person name="Zhilina T.N."/>
            <person name="Kostrikina N.A."/>
            <person name="Kublanov I.V."/>
        </authorList>
    </citation>
    <scope>NUCLEOTIDE SEQUENCE [LARGE SCALE GENOMIC DNA]</scope>
    <source>
        <strain evidence="13 14">Z-1701</strain>
    </source>
</reference>
<dbReference type="PANTHER" id="PTHR43065">
    <property type="entry name" value="SENSOR HISTIDINE KINASE"/>
    <property type="match status" value="1"/>
</dbReference>
<dbReference type="InterPro" id="IPR005467">
    <property type="entry name" value="His_kinase_dom"/>
</dbReference>